<feature type="site" description="Participates in a stacking interaction with the thymidine ring of dTDP-4-oxo-6-deoxyglucose" evidence="6">
    <location>
        <position position="136"/>
    </location>
</feature>
<evidence type="ECO:0000256" key="5">
    <source>
        <dbReference type="PIRSR" id="PIRSR600888-1"/>
    </source>
</evidence>
<reference evidence="8 9" key="1">
    <citation type="submission" date="2019-12" db="EMBL/GenBank/DDBJ databases">
        <title>Spirosoma sp. HMF4905 genome sequencing and assembly.</title>
        <authorList>
            <person name="Kang H."/>
            <person name="Cha I."/>
            <person name="Kim H."/>
            <person name="Joh K."/>
        </authorList>
    </citation>
    <scope>NUCLEOTIDE SEQUENCE [LARGE SCALE GENOMIC DNA]</scope>
    <source>
        <strain evidence="8 9">HMF4905</strain>
    </source>
</reference>
<proteinExistence type="inferred from homology"/>
<keyword evidence="9" id="KW-1185">Reference proteome</keyword>
<comment type="caution">
    <text evidence="8">The sequence shown here is derived from an EMBL/GenBank/DDBJ whole genome shotgun (WGS) entry which is preliminary data.</text>
</comment>
<organism evidence="8 9">
    <name type="scientific">Spirosoma arboris</name>
    <dbReference type="NCBI Taxonomy" id="2682092"/>
    <lineage>
        <taxon>Bacteria</taxon>
        <taxon>Pseudomonadati</taxon>
        <taxon>Bacteroidota</taxon>
        <taxon>Cytophagia</taxon>
        <taxon>Cytophagales</taxon>
        <taxon>Cytophagaceae</taxon>
        <taxon>Spirosoma</taxon>
    </lineage>
</organism>
<name>A0A7K1SD01_9BACT</name>
<sequence>MQVRQTAIEGLIELIPRVFEDERGHFFESYNKPLFVSLGLPMEFVQDNQSFSVKGVLRGLHMQHSPFAQGKLVRVITGQVLDVAVDLRPDSPTFGQYETFLLDAKLANMAYIPEGFAHGFVALEDSIFSYKCTNVYNKSSESGIIWNDPELNINWGVSDPIVSEKDQELKTLREVLSQAVV</sequence>
<dbReference type="AlphaFoldDB" id="A0A7K1SD01"/>
<dbReference type="InterPro" id="IPR000888">
    <property type="entry name" value="RmlC-like"/>
</dbReference>
<dbReference type="GO" id="GO:0005829">
    <property type="term" value="C:cytosol"/>
    <property type="evidence" value="ECO:0007669"/>
    <property type="project" value="TreeGrafter"/>
</dbReference>
<dbReference type="GO" id="GO:0000271">
    <property type="term" value="P:polysaccharide biosynthetic process"/>
    <property type="evidence" value="ECO:0007669"/>
    <property type="project" value="TreeGrafter"/>
</dbReference>
<gene>
    <name evidence="8" type="primary">rfbC</name>
    <name evidence="8" type="ORF">GO755_16040</name>
</gene>
<evidence type="ECO:0000256" key="3">
    <source>
        <dbReference type="ARBA" id="ARBA00012098"/>
    </source>
</evidence>
<evidence type="ECO:0000313" key="9">
    <source>
        <dbReference type="Proteomes" id="UP000436006"/>
    </source>
</evidence>
<dbReference type="UniPathway" id="UPA00124"/>
<comment type="similarity">
    <text evidence="7">Belongs to the dTDP-4-dehydrorhamnose 3,5-epimerase family.</text>
</comment>
<accession>A0A7K1SD01</accession>
<dbReference type="PANTHER" id="PTHR21047">
    <property type="entry name" value="DTDP-6-DEOXY-D-GLUCOSE-3,5 EPIMERASE"/>
    <property type="match status" value="1"/>
</dbReference>
<dbReference type="EC" id="5.1.3.13" evidence="3 7"/>
<keyword evidence="7 8" id="KW-0413">Isomerase</keyword>
<dbReference type="Pfam" id="PF00908">
    <property type="entry name" value="dTDP_sugar_isom"/>
    <property type="match status" value="1"/>
</dbReference>
<protein>
    <recommendedName>
        <fullName evidence="4 7">dTDP-4-dehydrorhamnose 3,5-epimerase</fullName>
        <ecNumber evidence="3 7">5.1.3.13</ecNumber>
    </recommendedName>
    <alternativeName>
        <fullName evidence="7">Thymidine diphospho-4-keto-rhamnose 3,5-epimerase</fullName>
    </alternativeName>
</protein>
<dbReference type="GO" id="GO:0019305">
    <property type="term" value="P:dTDP-rhamnose biosynthetic process"/>
    <property type="evidence" value="ECO:0007669"/>
    <property type="project" value="UniProtKB-UniRule"/>
</dbReference>
<dbReference type="EMBL" id="WPIN01000005">
    <property type="protein sequence ID" value="MVM31558.1"/>
    <property type="molecule type" value="Genomic_DNA"/>
</dbReference>
<dbReference type="CDD" id="cd00438">
    <property type="entry name" value="cupin_RmlC"/>
    <property type="match status" value="1"/>
</dbReference>
<dbReference type="InterPro" id="IPR011051">
    <property type="entry name" value="RmlC_Cupin_sf"/>
</dbReference>
<evidence type="ECO:0000256" key="4">
    <source>
        <dbReference type="ARBA" id="ARBA00019595"/>
    </source>
</evidence>
<dbReference type="Proteomes" id="UP000436006">
    <property type="component" value="Unassembled WGS sequence"/>
</dbReference>
<dbReference type="NCBIfam" id="TIGR01221">
    <property type="entry name" value="rmlC"/>
    <property type="match status" value="1"/>
</dbReference>
<evidence type="ECO:0000256" key="7">
    <source>
        <dbReference type="RuleBase" id="RU364069"/>
    </source>
</evidence>
<dbReference type="InterPro" id="IPR014710">
    <property type="entry name" value="RmlC-like_jellyroll"/>
</dbReference>
<evidence type="ECO:0000256" key="1">
    <source>
        <dbReference type="ARBA" id="ARBA00001298"/>
    </source>
</evidence>
<comment type="function">
    <text evidence="2 7">Catalyzes the epimerization of the C3' and C5'positions of dTDP-6-deoxy-D-xylo-4-hexulose, forming dTDP-6-deoxy-L-lyxo-4-hexulose.</text>
</comment>
<dbReference type="GO" id="GO:0008830">
    <property type="term" value="F:dTDP-4-dehydrorhamnose 3,5-epimerase activity"/>
    <property type="evidence" value="ECO:0007669"/>
    <property type="project" value="UniProtKB-UniRule"/>
</dbReference>
<comment type="pathway">
    <text evidence="7">Carbohydrate biosynthesis; dTDP-L-rhamnose biosynthesis.</text>
</comment>
<evidence type="ECO:0000256" key="2">
    <source>
        <dbReference type="ARBA" id="ARBA00001997"/>
    </source>
</evidence>
<feature type="active site" description="Proton acceptor" evidence="5">
    <location>
        <position position="61"/>
    </location>
</feature>
<evidence type="ECO:0000313" key="8">
    <source>
        <dbReference type="EMBL" id="MVM31558.1"/>
    </source>
</evidence>
<dbReference type="PANTHER" id="PTHR21047:SF2">
    <property type="entry name" value="THYMIDINE DIPHOSPHO-4-KETO-RHAMNOSE 3,5-EPIMERASE"/>
    <property type="match status" value="1"/>
</dbReference>
<dbReference type="Gene3D" id="2.60.120.10">
    <property type="entry name" value="Jelly Rolls"/>
    <property type="match status" value="1"/>
</dbReference>
<evidence type="ECO:0000256" key="6">
    <source>
        <dbReference type="PIRSR" id="PIRSR600888-3"/>
    </source>
</evidence>
<comment type="catalytic activity">
    <reaction evidence="1 7">
        <text>dTDP-4-dehydro-6-deoxy-alpha-D-glucose = dTDP-4-dehydro-beta-L-rhamnose</text>
        <dbReference type="Rhea" id="RHEA:16969"/>
        <dbReference type="ChEBI" id="CHEBI:57649"/>
        <dbReference type="ChEBI" id="CHEBI:62830"/>
        <dbReference type="EC" id="5.1.3.13"/>
    </reaction>
</comment>
<comment type="subunit">
    <text evidence="7">Homodimer.</text>
</comment>
<feature type="active site" description="Proton donor" evidence="5">
    <location>
        <position position="130"/>
    </location>
</feature>
<dbReference type="RefSeq" id="WP_157586179.1">
    <property type="nucleotide sequence ID" value="NZ_WPIN01000005.1"/>
</dbReference>
<dbReference type="SUPFAM" id="SSF51182">
    <property type="entry name" value="RmlC-like cupins"/>
    <property type="match status" value="1"/>
</dbReference>